<dbReference type="EMBL" id="CP059833">
    <property type="protein sequence ID" value="QMV84464.1"/>
    <property type="molecule type" value="Genomic_DNA"/>
</dbReference>
<dbReference type="InterPro" id="IPR002347">
    <property type="entry name" value="SDR_fam"/>
</dbReference>
<gene>
    <name evidence="3" type="ORF">HW450_08815</name>
</gene>
<reference evidence="3 4" key="1">
    <citation type="submission" date="2020-07" db="EMBL/GenBank/DDBJ databases">
        <title>non toxigenic Corynebacterium sp. nov from a clinical source.</title>
        <authorList>
            <person name="Bernier A.-M."/>
            <person name="Bernard K."/>
        </authorList>
    </citation>
    <scope>NUCLEOTIDE SEQUENCE [LARGE SCALE GENOMIC DNA]</scope>
    <source>
        <strain evidence="4">NML 93-0612</strain>
    </source>
</reference>
<protein>
    <submittedName>
        <fullName evidence="3">SDR family NAD(P)-dependent oxidoreductase</fullName>
    </submittedName>
</protein>
<proteinExistence type="inferred from homology"/>
<evidence type="ECO:0000256" key="1">
    <source>
        <dbReference type="ARBA" id="ARBA00006484"/>
    </source>
</evidence>
<dbReference type="InterPro" id="IPR020904">
    <property type="entry name" value="Sc_DH/Rdtase_CS"/>
</dbReference>
<accession>A0A7G5FCX3</accession>
<dbReference type="PANTHER" id="PTHR43658:SF8">
    <property type="entry name" value="17-BETA-HYDROXYSTEROID DEHYDROGENASE 14-RELATED"/>
    <property type="match status" value="1"/>
</dbReference>
<name>A0A7G5FCX3_9CORY</name>
<dbReference type="Gene3D" id="3.40.50.720">
    <property type="entry name" value="NAD(P)-binding Rossmann-like Domain"/>
    <property type="match status" value="1"/>
</dbReference>
<sequence length="247" mass="25751">MDLTGKAAIITGGASGLGAATARALHDAGVKVYSFDLQAGDIEGVDYRVVDVTSADAVTEAVQSVASEAELRVLVACAGICPSQRIVGRKGPHDLGLYAKTIQVNLIGTFNVLTAFSSVVSELEPLDSDGQRGVAIMTASVAAFEGQVGQAAYASSKGGIYALTITAARDLASLGIRVCSIAPGVVNTPMMASISEEFRTELESRVQFPSRMASPDEYALLVQQIVANNYLNGETIRLDGGLRMPPR</sequence>
<dbReference type="RefSeq" id="WP_182385273.1">
    <property type="nucleotide sequence ID" value="NZ_CP059833.1"/>
</dbReference>
<dbReference type="PROSITE" id="PS00061">
    <property type="entry name" value="ADH_SHORT"/>
    <property type="match status" value="1"/>
</dbReference>
<dbReference type="PANTHER" id="PTHR43658">
    <property type="entry name" value="SHORT-CHAIN DEHYDROGENASE/REDUCTASE"/>
    <property type="match status" value="1"/>
</dbReference>
<dbReference type="SUPFAM" id="SSF51735">
    <property type="entry name" value="NAD(P)-binding Rossmann-fold domains"/>
    <property type="match status" value="1"/>
</dbReference>
<comment type="similarity">
    <text evidence="1">Belongs to the short-chain dehydrogenases/reductases (SDR) family.</text>
</comment>
<dbReference type="Proteomes" id="UP000515570">
    <property type="component" value="Chromosome"/>
</dbReference>
<evidence type="ECO:0000256" key="2">
    <source>
        <dbReference type="ARBA" id="ARBA00023002"/>
    </source>
</evidence>
<dbReference type="InterPro" id="IPR036291">
    <property type="entry name" value="NAD(P)-bd_dom_sf"/>
</dbReference>
<evidence type="ECO:0000313" key="3">
    <source>
        <dbReference type="EMBL" id="QMV84464.1"/>
    </source>
</evidence>
<keyword evidence="4" id="KW-1185">Reference proteome</keyword>
<evidence type="ECO:0000313" key="4">
    <source>
        <dbReference type="Proteomes" id="UP000515570"/>
    </source>
</evidence>
<dbReference type="GO" id="GO:0016491">
    <property type="term" value="F:oxidoreductase activity"/>
    <property type="evidence" value="ECO:0007669"/>
    <property type="project" value="UniProtKB-KW"/>
</dbReference>
<keyword evidence="2" id="KW-0560">Oxidoreductase</keyword>
<dbReference type="AlphaFoldDB" id="A0A7G5FCX3"/>
<organism evidence="3 4">
    <name type="scientific">Corynebacterium hindlerae</name>
    <dbReference type="NCBI Taxonomy" id="699041"/>
    <lineage>
        <taxon>Bacteria</taxon>
        <taxon>Bacillati</taxon>
        <taxon>Actinomycetota</taxon>
        <taxon>Actinomycetes</taxon>
        <taxon>Mycobacteriales</taxon>
        <taxon>Corynebacteriaceae</taxon>
        <taxon>Corynebacterium</taxon>
    </lineage>
</organism>
<dbReference type="Pfam" id="PF00106">
    <property type="entry name" value="adh_short"/>
    <property type="match status" value="1"/>
</dbReference>
<dbReference type="PRINTS" id="PR00081">
    <property type="entry name" value="GDHRDH"/>
</dbReference>